<dbReference type="EMBL" id="CATQJA010001020">
    <property type="protein sequence ID" value="CAJ0565285.1"/>
    <property type="molecule type" value="Genomic_DNA"/>
</dbReference>
<dbReference type="EMBL" id="CATQJA010000916">
    <property type="protein sequence ID" value="CAJ0564798.1"/>
    <property type="molecule type" value="Genomic_DNA"/>
</dbReference>
<dbReference type="EMBL" id="CATQJA010002625">
    <property type="protein sequence ID" value="CAJ0573975.1"/>
    <property type="molecule type" value="Genomic_DNA"/>
</dbReference>
<reference evidence="1" key="1">
    <citation type="submission" date="2023-06" db="EMBL/GenBank/DDBJ databases">
        <authorList>
            <person name="Delattre M."/>
        </authorList>
    </citation>
    <scope>NUCLEOTIDE SEQUENCE</scope>
    <source>
        <strain evidence="1">AF72</strain>
    </source>
</reference>
<sequence length="77" mass="8902">MMEANPHLVFKPVKAPYQQPATPAAPQITPQERMQQMMEKYYLSLCQPAFPQPGDAPNSRYNANFYWDQCQQLANQL</sequence>
<gene>
    <name evidence="3" type="ORF">MSPICULIGERA_LOCUS12319</name>
    <name evidence="1" type="ORF">MSPICULIGERA_LOCUS3466</name>
    <name evidence="2" type="ORF">MSPICULIGERA_LOCUS3932</name>
</gene>
<accession>A0AA36C9D0</accession>
<comment type="caution">
    <text evidence="1">The sequence shown here is derived from an EMBL/GenBank/DDBJ whole genome shotgun (WGS) entry which is preliminary data.</text>
</comment>
<name>A0AA36C9D0_9BILA</name>
<protein>
    <submittedName>
        <fullName evidence="1">Uncharacterized protein</fullName>
    </submittedName>
</protein>
<keyword evidence="4" id="KW-1185">Reference proteome</keyword>
<evidence type="ECO:0000313" key="3">
    <source>
        <dbReference type="EMBL" id="CAJ0573975.1"/>
    </source>
</evidence>
<dbReference type="AlphaFoldDB" id="A0AA36C9D0"/>
<feature type="non-terminal residue" evidence="1">
    <location>
        <position position="1"/>
    </location>
</feature>
<organism evidence="1 4">
    <name type="scientific">Mesorhabditis spiculigera</name>
    <dbReference type="NCBI Taxonomy" id="96644"/>
    <lineage>
        <taxon>Eukaryota</taxon>
        <taxon>Metazoa</taxon>
        <taxon>Ecdysozoa</taxon>
        <taxon>Nematoda</taxon>
        <taxon>Chromadorea</taxon>
        <taxon>Rhabditida</taxon>
        <taxon>Rhabditina</taxon>
        <taxon>Rhabditomorpha</taxon>
        <taxon>Rhabditoidea</taxon>
        <taxon>Rhabditidae</taxon>
        <taxon>Mesorhabditinae</taxon>
        <taxon>Mesorhabditis</taxon>
    </lineage>
</organism>
<evidence type="ECO:0000313" key="4">
    <source>
        <dbReference type="Proteomes" id="UP001177023"/>
    </source>
</evidence>
<evidence type="ECO:0000313" key="2">
    <source>
        <dbReference type="EMBL" id="CAJ0565285.1"/>
    </source>
</evidence>
<dbReference type="Proteomes" id="UP001177023">
    <property type="component" value="Unassembled WGS sequence"/>
</dbReference>
<evidence type="ECO:0000313" key="1">
    <source>
        <dbReference type="EMBL" id="CAJ0564798.1"/>
    </source>
</evidence>
<proteinExistence type="predicted"/>